<comment type="caution">
    <text evidence="1">The sequence shown here is derived from an EMBL/GenBank/DDBJ whole genome shotgun (WGS) entry which is preliminary data.</text>
</comment>
<organism evidence="1 2">
    <name type="scientific">Thelohanellus kitauei</name>
    <name type="common">Myxosporean</name>
    <dbReference type="NCBI Taxonomy" id="669202"/>
    <lineage>
        <taxon>Eukaryota</taxon>
        <taxon>Metazoa</taxon>
        <taxon>Cnidaria</taxon>
        <taxon>Myxozoa</taxon>
        <taxon>Myxosporea</taxon>
        <taxon>Bivalvulida</taxon>
        <taxon>Platysporina</taxon>
        <taxon>Myxobolidae</taxon>
        <taxon>Thelohanellus</taxon>
    </lineage>
</organism>
<dbReference type="EMBL" id="JWZT01003067">
    <property type="protein sequence ID" value="KII67839.1"/>
    <property type="molecule type" value="Genomic_DNA"/>
</dbReference>
<dbReference type="Proteomes" id="UP000031668">
    <property type="component" value="Unassembled WGS sequence"/>
</dbReference>
<evidence type="ECO:0000313" key="1">
    <source>
        <dbReference type="EMBL" id="KII67839.1"/>
    </source>
</evidence>
<accession>A0A0C2IQV8</accession>
<gene>
    <name evidence="1" type="ORF">RF11_05398</name>
</gene>
<proteinExistence type="predicted"/>
<keyword evidence="2" id="KW-1185">Reference proteome</keyword>
<protein>
    <submittedName>
        <fullName evidence="1">Uncharacterized protein</fullName>
    </submittedName>
</protein>
<name>A0A0C2IQV8_THEKT</name>
<dbReference type="AlphaFoldDB" id="A0A0C2IQV8"/>
<sequence>MVLRYPISNQFMKFETIILIILSVAASYSTIIEHNQELKIYHSYDELEAQKSKETVFGRSYDIFKRLLDIGTKDGTFTICLDKQDKLIYVLAFDSRQNEISLGLFMINISTHKFYKIKIAYGEEREPLTLSRIWCAYGGFYGYDEETDLFVMKKEGDNVVLVYQFNDKLDNFYLDESEKNNLALLTQSKEVNCKYI</sequence>
<evidence type="ECO:0000313" key="2">
    <source>
        <dbReference type="Proteomes" id="UP000031668"/>
    </source>
</evidence>
<reference evidence="1 2" key="1">
    <citation type="journal article" date="2014" name="Genome Biol. Evol.">
        <title>The genome of the myxosporean Thelohanellus kitauei shows adaptations to nutrient acquisition within its fish host.</title>
        <authorList>
            <person name="Yang Y."/>
            <person name="Xiong J."/>
            <person name="Zhou Z."/>
            <person name="Huo F."/>
            <person name="Miao W."/>
            <person name="Ran C."/>
            <person name="Liu Y."/>
            <person name="Zhang J."/>
            <person name="Feng J."/>
            <person name="Wang M."/>
            <person name="Wang M."/>
            <person name="Wang L."/>
            <person name="Yao B."/>
        </authorList>
    </citation>
    <scope>NUCLEOTIDE SEQUENCE [LARGE SCALE GENOMIC DNA]</scope>
    <source>
        <strain evidence="1">Wuqing</strain>
    </source>
</reference>